<evidence type="ECO:0000313" key="1">
    <source>
        <dbReference type="EnsemblMetazoa" id="Aqu2.1.20824_001"/>
    </source>
</evidence>
<proteinExistence type="predicted"/>
<reference evidence="1" key="1">
    <citation type="submission" date="2017-05" db="UniProtKB">
        <authorList>
            <consortium name="EnsemblMetazoa"/>
        </authorList>
    </citation>
    <scope>IDENTIFICATION</scope>
</reference>
<sequence>AAIDFYFKKLIIMIKNTKNYNKNAKYYLKIEQ</sequence>
<organism evidence="1">
    <name type="scientific">Amphimedon queenslandica</name>
    <name type="common">Sponge</name>
    <dbReference type="NCBI Taxonomy" id="400682"/>
    <lineage>
        <taxon>Eukaryota</taxon>
        <taxon>Metazoa</taxon>
        <taxon>Porifera</taxon>
        <taxon>Demospongiae</taxon>
        <taxon>Heteroscleromorpha</taxon>
        <taxon>Haplosclerida</taxon>
        <taxon>Niphatidae</taxon>
        <taxon>Amphimedon</taxon>
    </lineage>
</organism>
<accession>A0A1X7TZ76</accession>
<dbReference type="EnsemblMetazoa" id="Aqu2.1.20824_001">
    <property type="protein sequence ID" value="Aqu2.1.20824_001"/>
    <property type="gene ID" value="Aqu2.1.20824"/>
</dbReference>
<name>A0A1X7TZ76_AMPQE</name>
<protein>
    <submittedName>
        <fullName evidence="1">Uncharacterized protein</fullName>
    </submittedName>
</protein>
<dbReference type="InParanoid" id="A0A1X7TZ76"/>
<dbReference type="AlphaFoldDB" id="A0A1X7TZ76"/>